<dbReference type="Pfam" id="PF13439">
    <property type="entry name" value="Glyco_transf_4"/>
    <property type="match status" value="1"/>
</dbReference>
<dbReference type="InterPro" id="IPR029063">
    <property type="entry name" value="SAM-dependent_MTases_sf"/>
</dbReference>
<dbReference type="Gene3D" id="3.40.50.150">
    <property type="entry name" value="Vaccinia Virus protein VP39"/>
    <property type="match status" value="1"/>
</dbReference>
<dbReference type="Pfam" id="PF13692">
    <property type="entry name" value="Glyco_trans_1_4"/>
    <property type="match status" value="1"/>
</dbReference>
<dbReference type="SUPFAM" id="SSF53335">
    <property type="entry name" value="S-adenosyl-L-methionine-dependent methyltransferases"/>
    <property type="match status" value="1"/>
</dbReference>
<feature type="domain" description="Glycosyltransferase subfamily 4-like N-terminal" evidence="2">
    <location>
        <begin position="282"/>
        <end position="428"/>
    </location>
</feature>
<organism evidence="3 4">
    <name type="scientific">Lusitaniella coriacea LEGE 07157</name>
    <dbReference type="NCBI Taxonomy" id="945747"/>
    <lineage>
        <taxon>Bacteria</taxon>
        <taxon>Bacillati</taxon>
        <taxon>Cyanobacteriota</taxon>
        <taxon>Cyanophyceae</taxon>
        <taxon>Spirulinales</taxon>
        <taxon>Lusitaniellaceae</taxon>
        <taxon>Lusitaniella</taxon>
    </lineage>
</organism>
<dbReference type="EMBL" id="JADEWZ010000010">
    <property type="protein sequence ID" value="MBE9115971.1"/>
    <property type="molecule type" value="Genomic_DNA"/>
</dbReference>
<dbReference type="GO" id="GO:0016757">
    <property type="term" value="F:glycosyltransferase activity"/>
    <property type="evidence" value="ECO:0007669"/>
    <property type="project" value="TreeGrafter"/>
</dbReference>
<dbReference type="CDD" id="cd03809">
    <property type="entry name" value="GT4_MtfB-like"/>
    <property type="match status" value="1"/>
</dbReference>
<evidence type="ECO:0000313" key="3">
    <source>
        <dbReference type="EMBL" id="MBE9115971.1"/>
    </source>
</evidence>
<dbReference type="SUPFAM" id="SSF53756">
    <property type="entry name" value="UDP-Glycosyltransferase/glycogen phosphorylase"/>
    <property type="match status" value="1"/>
</dbReference>
<keyword evidence="1" id="KW-0808">Transferase</keyword>
<protein>
    <submittedName>
        <fullName evidence="3">Glycosyltransferase</fullName>
    </submittedName>
</protein>
<dbReference type="PANTHER" id="PTHR46401">
    <property type="entry name" value="GLYCOSYLTRANSFERASE WBBK-RELATED"/>
    <property type="match status" value="1"/>
</dbReference>
<accession>A0A8J7DVQ5</accession>
<dbReference type="RefSeq" id="WP_194029059.1">
    <property type="nucleotide sequence ID" value="NZ_JADEWZ010000010.1"/>
</dbReference>
<dbReference type="Gene3D" id="3.40.50.2000">
    <property type="entry name" value="Glycogen Phosphorylase B"/>
    <property type="match status" value="2"/>
</dbReference>
<keyword evidence="4" id="KW-1185">Reference proteome</keyword>
<dbReference type="Pfam" id="PF13489">
    <property type="entry name" value="Methyltransf_23"/>
    <property type="match status" value="1"/>
</dbReference>
<gene>
    <name evidence="3" type="ORF">IQ249_08705</name>
</gene>
<dbReference type="PANTHER" id="PTHR46401:SF2">
    <property type="entry name" value="GLYCOSYLTRANSFERASE WBBK-RELATED"/>
    <property type="match status" value="1"/>
</dbReference>
<dbReference type="AlphaFoldDB" id="A0A8J7DVQ5"/>
<evidence type="ECO:0000259" key="2">
    <source>
        <dbReference type="Pfam" id="PF13439"/>
    </source>
</evidence>
<sequence length="757" mass="85189">MKCKICDSAVTFFARAKVLEKYDVDYFQCKNCNFIQTEAPYWLEEAYINPIAKSDYGLAARNIAFSRLTASVALNVFNPKGKFLDYGSGYGLLGILMQYIGLNFYGYDKYCKSVFTERVVTQPEEEPYQLVTAFEVFEHFTNPLQEISKILEFSRNILLSTELLPHNNPTPEQWGYYATHEGQHIAIYTVKSLEIIAKKFNLNLYTDGCFIHLLTEKRLPSNVAQILNFPKYGNIFDDISKTLWGDIYVGLLDRNNKINKKHKNSILKIVLDGVFFQYYRTGIARVWRTLLEEWVESGFSKHLLVLSRGGTTPEISGIDYRVIPNHNYQNSDADRELLQQICDEEGADLFISSYYTTPISTPSVFMAYDMIPEVLGADFTQPMWREKHYGIQHASAYLAISENTARDLVQCFPNIPQDSVKVAHCGVNRIFSLASLEEIDQFKFKYGIAKPYFLLVAPGTGYKNSQVFFKAFAKLCTKFGFELVCTGNKGLLEDELRNEVPGICIHTLPLSDEELRLAYGGAVALVYPSKYEGFGLPVLEALACGCPVITTPNASLPEVAGDAALYVKDDDIEGMMDALCEVQKPSVRQALIEAGLEQAKKFSWSKMAGLMQNALIDATLLPLNLREENWIVFPDWSQSEEAVGLGLQDAIRGIARHPNCNKMTLLIDIQGISQEDANLLVSGVAMNLLLEEDLEEVEDTAISFVEPLGDIQWQALFPHLQGRLILECDNRDSIARVGAESLPAYTLEDSSLRDRAP</sequence>
<dbReference type="Proteomes" id="UP000654482">
    <property type="component" value="Unassembled WGS sequence"/>
</dbReference>
<reference evidence="3" key="1">
    <citation type="submission" date="2020-10" db="EMBL/GenBank/DDBJ databases">
        <authorList>
            <person name="Castelo-Branco R."/>
            <person name="Eusebio N."/>
            <person name="Adriana R."/>
            <person name="Vieira A."/>
            <person name="Brugerolle De Fraissinette N."/>
            <person name="Rezende De Castro R."/>
            <person name="Schneider M.P."/>
            <person name="Vasconcelos V."/>
            <person name="Leao P.N."/>
        </authorList>
    </citation>
    <scope>NUCLEOTIDE SEQUENCE</scope>
    <source>
        <strain evidence="3">LEGE 07157</strain>
    </source>
</reference>
<name>A0A8J7DVQ5_9CYAN</name>
<evidence type="ECO:0000313" key="4">
    <source>
        <dbReference type="Proteomes" id="UP000654482"/>
    </source>
</evidence>
<evidence type="ECO:0000256" key="1">
    <source>
        <dbReference type="ARBA" id="ARBA00022679"/>
    </source>
</evidence>
<comment type="caution">
    <text evidence="3">The sequence shown here is derived from an EMBL/GenBank/DDBJ whole genome shotgun (WGS) entry which is preliminary data.</text>
</comment>
<dbReference type="InterPro" id="IPR028098">
    <property type="entry name" value="Glyco_trans_4-like_N"/>
</dbReference>
<proteinExistence type="predicted"/>